<sequence length="123" mass="13051">MTETLPPVDAPTTTAPLPVTTPVTAVVVTRGRTRYLDDALAALAASTRRPARVLLVDVAPDLEVGGALDDAFARQSGSPRPQLRTVHVPGARTFGHAVRAALEDPQVRADGPASTWLWLLHDD</sequence>
<dbReference type="EMBL" id="JAAXOY010000813">
    <property type="protein sequence ID" value="NKY41608.1"/>
    <property type="molecule type" value="Genomic_DNA"/>
</dbReference>
<name>A0ABX1K505_9CELL</name>
<evidence type="ECO:0000313" key="1">
    <source>
        <dbReference type="EMBL" id="NKY41608.1"/>
    </source>
</evidence>
<gene>
    <name evidence="1" type="ORF">HGA02_19425</name>
</gene>
<dbReference type="InterPro" id="IPR029044">
    <property type="entry name" value="Nucleotide-diphossugar_trans"/>
</dbReference>
<dbReference type="SUPFAM" id="SSF53448">
    <property type="entry name" value="Nucleotide-diphospho-sugar transferases"/>
    <property type="match status" value="1"/>
</dbReference>
<dbReference type="Proteomes" id="UP000777774">
    <property type="component" value="Unassembled WGS sequence"/>
</dbReference>
<evidence type="ECO:0000313" key="2">
    <source>
        <dbReference type="Proteomes" id="UP000777774"/>
    </source>
</evidence>
<comment type="caution">
    <text evidence="1">The sequence shown here is derived from an EMBL/GenBank/DDBJ whole genome shotgun (WGS) entry which is preliminary data.</text>
</comment>
<organism evidence="1 2">
    <name type="scientific">Cellulomonas septica</name>
    <dbReference type="NCBI Taxonomy" id="285080"/>
    <lineage>
        <taxon>Bacteria</taxon>
        <taxon>Bacillati</taxon>
        <taxon>Actinomycetota</taxon>
        <taxon>Actinomycetes</taxon>
        <taxon>Micrococcales</taxon>
        <taxon>Cellulomonadaceae</taxon>
        <taxon>Cellulomonas</taxon>
    </lineage>
</organism>
<accession>A0ABX1K505</accession>
<keyword evidence="2" id="KW-1185">Reference proteome</keyword>
<proteinExistence type="predicted"/>
<protein>
    <submittedName>
        <fullName evidence="1">Glycosyltransferase family 2 protein</fullName>
    </submittedName>
</protein>
<reference evidence="1 2" key="1">
    <citation type="submission" date="2020-04" db="EMBL/GenBank/DDBJ databases">
        <title>MicrobeNet Type strains.</title>
        <authorList>
            <person name="Nicholson A.C."/>
        </authorList>
    </citation>
    <scope>NUCLEOTIDE SEQUENCE [LARGE SCALE GENOMIC DNA]</scope>
    <source>
        <strain evidence="1 2">ATCC BAA-787</strain>
    </source>
</reference>
<feature type="non-terminal residue" evidence="1">
    <location>
        <position position="123"/>
    </location>
</feature>